<proteinExistence type="predicted"/>
<dbReference type="EMBL" id="JBBPBM010000010">
    <property type="protein sequence ID" value="KAK8565140.1"/>
    <property type="molecule type" value="Genomic_DNA"/>
</dbReference>
<name>A0ABR2ESY7_9ROSI</name>
<dbReference type="Proteomes" id="UP001472677">
    <property type="component" value="Unassembled WGS sequence"/>
</dbReference>
<sequence length="326" mass="34430">MSNPSQRNKNLTFNLLEGSCGRPPDTIVDLVTLSSLEQPRSPISKDFQRDPKKGKNQVTGSVDHGVVVLSNKAAMDVSMLDVGDKSTDVVSMGSGEFPTALDTTVTNESLPTAEHGNVQKPSFKEILAGTAPHQTVNGQAMADSGANGGTQGSRYNIIAALDVDDGIVNTVSKTAMQISTSTVTLSISKPGSRLVISKYIGSSVAETSLRETAHGNRPPVMAESRDVASKEVVVPVQSSLNKANHTAIRVVDSSPRPTFKEFNGRVLPASITTPTSKGGKTDITSKGMVWNTVIFKKKSPIPPNHPSMHNLVGTLSSELNDAQASL</sequence>
<reference evidence="1 2" key="1">
    <citation type="journal article" date="2024" name="G3 (Bethesda)">
        <title>Genome assembly of Hibiscus sabdariffa L. provides insights into metabolisms of medicinal natural products.</title>
        <authorList>
            <person name="Kim T."/>
        </authorList>
    </citation>
    <scope>NUCLEOTIDE SEQUENCE [LARGE SCALE GENOMIC DNA]</scope>
    <source>
        <strain evidence="1">TK-2024</strain>
        <tissue evidence="1">Old leaves</tissue>
    </source>
</reference>
<evidence type="ECO:0000313" key="1">
    <source>
        <dbReference type="EMBL" id="KAK8565140.1"/>
    </source>
</evidence>
<organism evidence="1 2">
    <name type="scientific">Hibiscus sabdariffa</name>
    <name type="common">roselle</name>
    <dbReference type="NCBI Taxonomy" id="183260"/>
    <lineage>
        <taxon>Eukaryota</taxon>
        <taxon>Viridiplantae</taxon>
        <taxon>Streptophyta</taxon>
        <taxon>Embryophyta</taxon>
        <taxon>Tracheophyta</taxon>
        <taxon>Spermatophyta</taxon>
        <taxon>Magnoliopsida</taxon>
        <taxon>eudicotyledons</taxon>
        <taxon>Gunneridae</taxon>
        <taxon>Pentapetalae</taxon>
        <taxon>rosids</taxon>
        <taxon>malvids</taxon>
        <taxon>Malvales</taxon>
        <taxon>Malvaceae</taxon>
        <taxon>Malvoideae</taxon>
        <taxon>Hibiscus</taxon>
    </lineage>
</organism>
<comment type="caution">
    <text evidence="1">The sequence shown here is derived from an EMBL/GenBank/DDBJ whole genome shotgun (WGS) entry which is preliminary data.</text>
</comment>
<gene>
    <name evidence="1" type="ORF">V6N12_058715</name>
</gene>
<protein>
    <submittedName>
        <fullName evidence="1">Uncharacterized protein</fullName>
    </submittedName>
</protein>
<accession>A0ABR2ESY7</accession>
<keyword evidence="2" id="KW-1185">Reference proteome</keyword>
<evidence type="ECO:0000313" key="2">
    <source>
        <dbReference type="Proteomes" id="UP001472677"/>
    </source>
</evidence>